<keyword evidence="2" id="KW-1185">Reference proteome</keyword>
<proteinExistence type="predicted"/>
<protein>
    <submittedName>
        <fullName evidence="1">7489_t:CDS:1</fullName>
    </submittedName>
</protein>
<feature type="non-terminal residue" evidence="1">
    <location>
        <position position="1"/>
    </location>
</feature>
<reference evidence="1" key="1">
    <citation type="submission" date="2021-06" db="EMBL/GenBank/DDBJ databases">
        <authorList>
            <person name="Kallberg Y."/>
            <person name="Tangrot J."/>
            <person name="Rosling A."/>
        </authorList>
    </citation>
    <scope>NUCLEOTIDE SEQUENCE</scope>
    <source>
        <strain evidence="1">AU212A</strain>
    </source>
</reference>
<dbReference type="Proteomes" id="UP000789860">
    <property type="component" value="Unassembled WGS sequence"/>
</dbReference>
<sequence>SKIIEDSSDKDLKLEKLSFEAHLTIEKGNESIIISENLNNVDDPKNWSSKRKGFILAIVTFSALSTSIDGT</sequence>
<evidence type="ECO:0000313" key="1">
    <source>
        <dbReference type="EMBL" id="CAG8664514.1"/>
    </source>
</evidence>
<name>A0ACA9NMJ7_9GLOM</name>
<dbReference type="EMBL" id="CAJVPM010027029">
    <property type="protein sequence ID" value="CAG8664514.1"/>
    <property type="molecule type" value="Genomic_DNA"/>
</dbReference>
<evidence type="ECO:0000313" key="2">
    <source>
        <dbReference type="Proteomes" id="UP000789860"/>
    </source>
</evidence>
<gene>
    <name evidence="1" type="ORF">SCALOS_LOCUS9154</name>
</gene>
<accession>A0ACA9NMJ7</accession>
<comment type="caution">
    <text evidence="1">The sequence shown here is derived from an EMBL/GenBank/DDBJ whole genome shotgun (WGS) entry which is preliminary data.</text>
</comment>
<organism evidence="1 2">
    <name type="scientific">Scutellospora calospora</name>
    <dbReference type="NCBI Taxonomy" id="85575"/>
    <lineage>
        <taxon>Eukaryota</taxon>
        <taxon>Fungi</taxon>
        <taxon>Fungi incertae sedis</taxon>
        <taxon>Mucoromycota</taxon>
        <taxon>Glomeromycotina</taxon>
        <taxon>Glomeromycetes</taxon>
        <taxon>Diversisporales</taxon>
        <taxon>Gigasporaceae</taxon>
        <taxon>Scutellospora</taxon>
    </lineage>
</organism>
<feature type="non-terminal residue" evidence="1">
    <location>
        <position position="71"/>
    </location>
</feature>